<dbReference type="SUPFAM" id="SSF53474">
    <property type="entry name" value="alpha/beta-Hydrolases"/>
    <property type="match status" value="1"/>
</dbReference>
<dbReference type="RefSeq" id="WP_097146963.1">
    <property type="nucleotide sequence ID" value="NZ_OBEA01000006.1"/>
</dbReference>
<gene>
    <name evidence="5" type="ORF">CVM39_17320</name>
    <name evidence="6" type="ORF">SAMN06297129_3279</name>
</gene>
<reference evidence="5 8" key="2">
    <citation type="journal article" date="2018" name="Int. J. Syst. Evol. Microbiol.">
        <title>Pseudooceanicola lipolyticus sp. nov., a marine alphaproteobacterium, reclassification of Oceanicola flagellatus as Pseudooceanicola flagellatus comb. nov. and emended description of the genus Pseudooceanicola.</title>
        <authorList>
            <person name="Huang M.-M."/>
            <person name="Guo L.-L."/>
            <person name="Wu Y.-H."/>
            <person name="Lai Q.-L."/>
            <person name="Shao Z.-Z."/>
            <person name="Wang C.-S."/>
            <person name="Wu M."/>
            <person name="Xu X.-W."/>
        </authorList>
    </citation>
    <scope>NUCLEOTIDE SEQUENCE [LARGE SCALE GENOMIC DNA]</scope>
    <source>
        <strain evidence="5 8">Ar-45</strain>
    </source>
</reference>
<sequence length="266" mass="28287">MDQTLTLPSPRQPMAATLNRSGPPGPVVLLLHGFTGSRDEMQIPSTGEGVFARTARQLAGAGYSSLRIDFRGSGESQGQMSFAESDFETQVADVLSALDWLRAQGYGPVHLLGWSQGGMIASLAAGRGAEVGSVILWNAVAEPQESFGRILGPKMLARGMAADDQETPVGITLPWGDRVKLGRQFFRQLASLDPVQEIARYRGPLMVAWGSADPLVPESSARALLAAHDGPQAAYAGPFDHAFDIHHGTRALDALIARSIAFLDGL</sequence>
<dbReference type="OrthoDB" id="9806163at2"/>
<dbReference type="Pfam" id="PF00561">
    <property type="entry name" value="Abhydrolase_1"/>
    <property type="match status" value="1"/>
</dbReference>
<evidence type="ECO:0000259" key="4">
    <source>
        <dbReference type="Pfam" id="PF00561"/>
    </source>
</evidence>
<feature type="region of interest" description="Disordered" evidence="3">
    <location>
        <begin position="1"/>
        <end position="21"/>
    </location>
</feature>
<comment type="similarity">
    <text evidence="2">Belongs to the AB hydrolase superfamily. FUS2 hydrolase family.</text>
</comment>
<keyword evidence="1" id="KW-0378">Hydrolase</keyword>
<dbReference type="Proteomes" id="UP000231702">
    <property type="component" value="Unassembled WGS sequence"/>
</dbReference>
<organism evidence="6 7">
    <name type="scientific">Pseudooceanicola antarcticus</name>
    <dbReference type="NCBI Taxonomy" id="1247613"/>
    <lineage>
        <taxon>Bacteria</taxon>
        <taxon>Pseudomonadati</taxon>
        <taxon>Pseudomonadota</taxon>
        <taxon>Alphaproteobacteria</taxon>
        <taxon>Rhodobacterales</taxon>
        <taxon>Paracoccaceae</taxon>
        <taxon>Pseudooceanicola</taxon>
    </lineage>
</organism>
<evidence type="ECO:0000256" key="1">
    <source>
        <dbReference type="ARBA" id="ARBA00022801"/>
    </source>
</evidence>
<evidence type="ECO:0000256" key="2">
    <source>
        <dbReference type="ARBA" id="ARBA00038115"/>
    </source>
</evidence>
<dbReference type="InterPro" id="IPR050261">
    <property type="entry name" value="FrsA_esterase"/>
</dbReference>
<dbReference type="PANTHER" id="PTHR22946">
    <property type="entry name" value="DIENELACTONE HYDROLASE DOMAIN-CONTAINING PROTEIN-RELATED"/>
    <property type="match status" value="1"/>
</dbReference>
<reference evidence="6 7" key="1">
    <citation type="submission" date="2017-09" db="EMBL/GenBank/DDBJ databases">
        <authorList>
            <person name="Ehlers B."/>
            <person name="Leendertz F.H."/>
        </authorList>
    </citation>
    <scope>NUCLEOTIDE SEQUENCE [LARGE SCALE GENOMIC DNA]</scope>
    <source>
        <strain evidence="6 7">CGMCC 1.12662</strain>
    </source>
</reference>
<evidence type="ECO:0000313" key="5">
    <source>
        <dbReference type="EMBL" id="PJE27079.1"/>
    </source>
</evidence>
<dbReference type="EMBL" id="OBEA01000006">
    <property type="protein sequence ID" value="SNY56400.1"/>
    <property type="molecule type" value="Genomic_DNA"/>
</dbReference>
<dbReference type="InterPro" id="IPR029058">
    <property type="entry name" value="AB_hydrolase_fold"/>
</dbReference>
<evidence type="ECO:0000313" key="7">
    <source>
        <dbReference type="Proteomes" id="UP000231655"/>
    </source>
</evidence>
<protein>
    <submittedName>
        <fullName evidence="5">Peptidase</fullName>
    </submittedName>
</protein>
<proteinExistence type="inferred from homology"/>
<keyword evidence="8" id="KW-1185">Reference proteome</keyword>
<dbReference type="AlphaFoldDB" id="A0A285J7T4"/>
<dbReference type="EMBL" id="PGTD01000018">
    <property type="protein sequence ID" value="PJE27079.1"/>
    <property type="molecule type" value="Genomic_DNA"/>
</dbReference>
<evidence type="ECO:0000313" key="8">
    <source>
        <dbReference type="Proteomes" id="UP000231702"/>
    </source>
</evidence>
<name>A0A285J7T4_9RHOB</name>
<dbReference type="PANTHER" id="PTHR22946:SF9">
    <property type="entry name" value="POLYKETIDE TRANSFERASE AF380"/>
    <property type="match status" value="1"/>
</dbReference>
<accession>A0A285J7T4</accession>
<evidence type="ECO:0000313" key="6">
    <source>
        <dbReference type="EMBL" id="SNY56400.1"/>
    </source>
</evidence>
<dbReference type="InterPro" id="IPR000073">
    <property type="entry name" value="AB_hydrolase_1"/>
</dbReference>
<feature type="domain" description="AB hydrolase-1" evidence="4">
    <location>
        <begin position="26"/>
        <end position="139"/>
    </location>
</feature>
<dbReference type="GO" id="GO:0052689">
    <property type="term" value="F:carboxylic ester hydrolase activity"/>
    <property type="evidence" value="ECO:0007669"/>
    <property type="project" value="UniProtKB-ARBA"/>
</dbReference>
<evidence type="ECO:0000256" key="3">
    <source>
        <dbReference type="SAM" id="MobiDB-lite"/>
    </source>
</evidence>
<dbReference type="Proteomes" id="UP000231655">
    <property type="component" value="Unassembled WGS sequence"/>
</dbReference>
<dbReference type="Gene3D" id="3.40.50.1820">
    <property type="entry name" value="alpha/beta hydrolase"/>
    <property type="match status" value="1"/>
</dbReference>